<accession>A0A5K7ZWL3</accession>
<dbReference type="AlphaFoldDB" id="A0A5K7ZWL3"/>
<dbReference type="InterPro" id="IPR012337">
    <property type="entry name" value="RNaseH-like_sf"/>
</dbReference>
<dbReference type="InterPro" id="IPR038721">
    <property type="entry name" value="IS701-like_DDE_dom"/>
</dbReference>
<dbReference type="Pfam" id="PF13546">
    <property type="entry name" value="DDE_5"/>
    <property type="match status" value="1"/>
</dbReference>
<protein>
    <recommendedName>
        <fullName evidence="1">Transposase IS701-like DDE domain-containing protein</fullName>
    </recommendedName>
</protein>
<feature type="domain" description="Transposase IS701-like DDE" evidence="1">
    <location>
        <begin position="2"/>
        <end position="165"/>
    </location>
</feature>
<organism evidence="2 3">
    <name type="scientific">Desulfosarcina ovata subsp. sediminis</name>
    <dbReference type="NCBI Taxonomy" id="885957"/>
    <lineage>
        <taxon>Bacteria</taxon>
        <taxon>Pseudomonadati</taxon>
        <taxon>Thermodesulfobacteriota</taxon>
        <taxon>Desulfobacteria</taxon>
        <taxon>Desulfobacterales</taxon>
        <taxon>Desulfosarcinaceae</taxon>
        <taxon>Desulfosarcina</taxon>
    </lineage>
</organism>
<sequence>MLALDDSINAKTGKKIFACDKVFDHAAKQNQSKYPWAQNIVAVGLLKMIKGRWACLPLSYRFYLLKKTIERMNRDGNGPEVTFKSKLAMAVDMIAEIAAVFPRKRIVITTDSWFGNGGLWKPLKKQLGIWVDMISRLRSNSTVFELPPPSTGRQGRPRKYGRKMGNAAALAVRFKLLAKEYIVNLYGRNRNVVAYERVVMLKTIRCAVKVVWIYRKTQWVALYSTDLSLSAEQIIEYYGARWKIEALFKELKNDIGSADTQTRHPQAVSNHLHFCMLATTVAWIYASRVEKTPSRRHAVGDRRHFAFSDVRRSVAKAAMDKDFGRLFPVPRKSVVNSLVDVLLRMAA</sequence>
<reference evidence="2 3" key="1">
    <citation type="submission" date="2019-11" db="EMBL/GenBank/DDBJ databases">
        <title>Comparative genomics of hydrocarbon-degrading Desulfosarcina strains.</title>
        <authorList>
            <person name="Watanabe M."/>
            <person name="Kojima H."/>
            <person name="Fukui M."/>
        </authorList>
    </citation>
    <scope>NUCLEOTIDE SEQUENCE [LARGE SCALE GENOMIC DNA]</scope>
    <source>
        <strain evidence="2 3">28bB2T</strain>
    </source>
</reference>
<name>A0A5K7ZWL3_9BACT</name>
<dbReference type="KEGG" id="dov:DSCO28_52230"/>
<dbReference type="SUPFAM" id="SSF53098">
    <property type="entry name" value="Ribonuclease H-like"/>
    <property type="match status" value="1"/>
</dbReference>
<proteinExistence type="predicted"/>
<evidence type="ECO:0000313" key="3">
    <source>
        <dbReference type="Proteomes" id="UP000425960"/>
    </source>
</evidence>
<dbReference type="Proteomes" id="UP000425960">
    <property type="component" value="Chromosome"/>
</dbReference>
<evidence type="ECO:0000259" key="1">
    <source>
        <dbReference type="Pfam" id="PF13546"/>
    </source>
</evidence>
<evidence type="ECO:0000313" key="2">
    <source>
        <dbReference type="EMBL" id="BBO84657.1"/>
    </source>
</evidence>
<gene>
    <name evidence="2" type="ORF">DSCO28_52230</name>
</gene>
<dbReference type="EMBL" id="AP021876">
    <property type="protein sequence ID" value="BBO84657.1"/>
    <property type="molecule type" value="Genomic_DNA"/>
</dbReference>